<dbReference type="InterPro" id="IPR014757">
    <property type="entry name" value="Tscrpt_reg_IclR_C"/>
</dbReference>
<dbReference type="PROSITE" id="PS51078">
    <property type="entry name" value="ICLR_ED"/>
    <property type="match status" value="1"/>
</dbReference>
<dbReference type="PROSITE" id="PS51077">
    <property type="entry name" value="HTH_ICLR"/>
    <property type="match status" value="1"/>
</dbReference>
<dbReference type="EMBL" id="QYAC01000003">
    <property type="protein sequence ID" value="MBL3679112.1"/>
    <property type="molecule type" value="Genomic_DNA"/>
</dbReference>
<gene>
    <name evidence="6" type="ORF">D3230_07345</name>
</gene>
<evidence type="ECO:0000256" key="3">
    <source>
        <dbReference type="ARBA" id="ARBA00023163"/>
    </source>
</evidence>
<comment type="caution">
    <text evidence="6">The sequence shown here is derived from an EMBL/GenBank/DDBJ whole genome shotgun (WGS) entry which is preliminary data.</text>
</comment>
<dbReference type="InterPro" id="IPR050707">
    <property type="entry name" value="HTH_MetabolicPath_Reg"/>
</dbReference>
<dbReference type="InterPro" id="IPR036390">
    <property type="entry name" value="WH_DNA-bd_sf"/>
</dbReference>
<feature type="domain" description="IclR-ED" evidence="5">
    <location>
        <begin position="71"/>
        <end position="256"/>
    </location>
</feature>
<dbReference type="InterPro" id="IPR005471">
    <property type="entry name" value="Tscrpt_reg_IclR_N"/>
</dbReference>
<dbReference type="CDD" id="cd00090">
    <property type="entry name" value="HTH_ARSR"/>
    <property type="match status" value="1"/>
</dbReference>
<dbReference type="PANTHER" id="PTHR30136:SF24">
    <property type="entry name" value="HTH-TYPE TRANSCRIPTIONAL REPRESSOR ALLR"/>
    <property type="match status" value="1"/>
</dbReference>
<dbReference type="Proteomes" id="UP001645859">
    <property type="component" value="Unassembled WGS sequence"/>
</dbReference>
<keyword evidence="2" id="KW-0238">DNA-binding</keyword>
<evidence type="ECO:0000259" key="5">
    <source>
        <dbReference type="PROSITE" id="PS51078"/>
    </source>
</evidence>
<reference evidence="6 7" key="1">
    <citation type="submission" date="2018-09" db="EMBL/GenBank/DDBJ databases">
        <title>Comparative genomics of Leucobacter spp.</title>
        <authorList>
            <person name="Reis A.C."/>
            <person name="Kolvenbach B.A."/>
            <person name="Corvini P.F.X."/>
            <person name="Nunes O.C."/>
        </authorList>
    </citation>
    <scope>NUCLEOTIDE SEQUENCE [LARGE SCALE GENOMIC DNA]</scope>
    <source>
        <strain evidence="6 7">TAN 31504</strain>
    </source>
</reference>
<name>A0ABS1SGE7_9MICO</name>
<dbReference type="SUPFAM" id="SSF46785">
    <property type="entry name" value="Winged helix' DNA-binding domain"/>
    <property type="match status" value="1"/>
</dbReference>
<organism evidence="6 7">
    <name type="scientific">Leucobacter chromiireducens subsp. solipictus</name>
    <dbReference type="NCBI Taxonomy" id="398235"/>
    <lineage>
        <taxon>Bacteria</taxon>
        <taxon>Bacillati</taxon>
        <taxon>Actinomycetota</taxon>
        <taxon>Actinomycetes</taxon>
        <taxon>Micrococcales</taxon>
        <taxon>Microbacteriaceae</taxon>
        <taxon>Leucobacter</taxon>
    </lineage>
</organism>
<feature type="domain" description="HTH iclR-type" evidence="4">
    <location>
        <begin position="8"/>
        <end position="70"/>
    </location>
</feature>
<accession>A0ABS1SGE7</accession>
<dbReference type="Gene3D" id="1.10.10.10">
    <property type="entry name" value="Winged helix-like DNA-binding domain superfamily/Winged helix DNA-binding domain"/>
    <property type="match status" value="1"/>
</dbReference>
<dbReference type="InterPro" id="IPR011991">
    <property type="entry name" value="ArsR-like_HTH"/>
</dbReference>
<dbReference type="Pfam" id="PF01614">
    <property type="entry name" value="IclR_C"/>
    <property type="match status" value="1"/>
</dbReference>
<dbReference type="InterPro" id="IPR029016">
    <property type="entry name" value="GAF-like_dom_sf"/>
</dbReference>
<proteinExistence type="predicted"/>
<dbReference type="PANTHER" id="PTHR30136">
    <property type="entry name" value="HELIX-TURN-HELIX TRANSCRIPTIONAL REGULATOR, ICLR FAMILY"/>
    <property type="match status" value="1"/>
</dbReference>
<dbReference type="SMART" id="SM00346">
    <property type="entry name" value="HTH_ICLR"/>
    <property type="match status" value="1"/>
</dbReference>
<evidence type="ECO:0000313" key="7">
    <source>
        <dbReference type="Proteomes" id="UP001645859"/>
    </source>
</evidence>
<dbReference type="SUPFAM" id="SSF55781">
    <property type="entry name" value="GAF domain-like"/>
    <property type="match status" value="1"/>
</dbReference>
<evidence type="ECO:0000313" key="6">
    <source>
        <dbReference type="EMBL" id="MBL3679112.1"/>
    </source>
</evidence>
<keyword evidence="7" id="KW-1185">Reference proteome</keyword>
<evidence type="ECO:0000259" key="4">
    <source>
        <dbReference type="PROSITE" id="PS51077"/>
    </source>
</evidence>
<dbReference type="Gene3D" id="3.30.450.40">
    <property type="match status" value="1"/>
</dbReference>
<evidence type="ECO:0000256" key="2">
    <source>
        <dbReference type="ARBA" id="ARBA00023125"/>
    </source>
</evidence>
<sequence length="281" mass="30276">MDSQSSRAPAARHTLQVLSHLASRRGPVGAAAISQALGLPRSSVYQLLAVLREEGFVVHFPEERLFGLGVRAAELAFAYNRQDPLARVGKPIIERLVDTTRENAQLAILDGRDIYYVATERAPHRPSIVARVGVRLPSHATASGLAMLAAMSRDQVDALFTGKGVFPSLTDRQVVENRRQLHEELDRTRARGYGVEIELVEEHIATVACPVIDHLGTPVAAVGISYLSWRIDAAQEEAYAALARTAAEELGRRIGAGIPAGVPDAVSAATPETMPEAQPDT</sequence>
<dbReference type="Pfam" id="PF09339">
    <property type="entry name" value="HTH_IclR"/>
    <property type="match status" value="1"/>
</dbReference>
<dbReference type="InterPro" id="IPR036388">
    <property type="entry name" value="WH-like_DNA-bd_sf"/>
</dbReference>
<keyword evidence="1" id="KW-0805">Transcription regulation</keyword>
<protein>
    <submittedName>
        <fullName evidence="6">IclR family transcriptional regulator</fullName>
    </submittedName>
</protein>
<evidence type="ECO:0000256" key="1">
    <source>
        <dbReference type="ARBA" id="ARBA00023015"/>
    </source>
</evidence>
<keyword evidence="3" id="KW-0804">Transcription</keyword>
<dbReference type="RefSeq" id="WP_202344372.1">
    <property type="nucleotide sequence ID" value="NZ_BAAAPI010000013.1"/>
</dbReference>